<dbReference type="PROSITE" id="PS51204">
    <property type="entry name" value="HSA"/>
    <property type="match status" value="1"/>
</dbReference>
<feature type="compositionally biased region" description="Basic and acidic residues" evidence="6">
    <location>
        <begin position="95"/>
        <end position="105"/>
    </location>
</feature>
<protein>
    <recommendedName>
        <fullName evidence="5">Vacuolar import and degradation protein 21</fullName>
    </recommendedName>
</protein>
<feature type="domain" description="Myb-like" evidence="7">
    <location>
        <begin position="618"/>
        <end position="669"/>
    </location>
</feature>
<evidence type="ECO:0000313" key="10">
    <source>
        <dbReference type="Proteomes" id="UP001143981"/>
    </source>
</evidence>
<name>A0A9W7YBJ6_9FUNG</name>
<proteinExistence type="predicted"/>
<dbReference type="AlphaFoldDB" id="A0A9W7YBJ6"/>
<comment type="subcellular location">
    <subcellularLocation>
        <location evidence="1">Nucleus</location>
    </subcellularLocation>
</comment>
<keyword evidence="3" id="KW-0539">Nucleus</keyword>
<keyword evidence="2" id="KW-0156">Chromatin regulator</keyword>
<comment type="function">
    <text evidence="4">Component of the NuA4 histone acetyltransferase complex which is involved in transcriptional activation of selected genes principally by acetylation of nucleosomal histone H4 and H2A. The NuA4 complex is also involved in DNA repair.</text>
</comment>
<dbReference type="SMART" id="SM00573">
    <property type="entry name" value="HSA"/>
    <property type="match status" value="1"/>
</dbReference>
<evidence type="ECO:0000256" key="1">
    <source>
        <dbReference type="ARBA" id="ARBA00004123"/>
    </source>
</evidence>
<comment type="caution">
    <text evidence="9">The sequence shown here is derived from an EMBL/GenBank/DDBJ whole genome shotgun (WGS) entry which is preliminary data.</text>
</comment>
<sequence>MVLVGAGLLREYYFWANAQNGDVARALKAATYDVLGSTERGEELGGFLKDYASYPGRALSAMKEIGERNWQAWPERSAHSAPVLAAAAESAMPSKPDDTSEHMEVDSGGSSGEAEAQADAALQATSDVVDTAHIMHPDEVVFLSQLDPVPDAEVVSRCRVQDAELLENSALLYNYQGLIDDLNCKSASMYKWMLHAQEQPLYDIVGRSGKLVSTRDWDTVRSELIRVRVLERIEDLKEKKKWSFWQLHRHRAPPRSKAHWDHTLAEMEWMHADFVEERKLRIAMAQLVSSWVMDYHQAIDKSRYTVTARRRLLPDQFIHRATAHLSGEQSDAALRSPGACAVEPTLGETDLLLGKGRTSLPEAQPESAASHASAGAGADALVASAVSSGLDRVAVDGGAGTMAAEDTSKALEVAGGGPLKQMAAMPRTGSDAGPADDRAVPSCTAMFEGALSVFHVLAQLPASNELEDILGDSVHALQALSALVPYAPAWDVPYCDVLDASPVVPICRSMWPDFAIEDACDDESSAGPLDSADDTIDIHELLRLGADCVGSALGTESEGHGVRSIFTRSVMAPSMLPMFTQANRQLRVSHSSAGQPPADTPAQQAISEACPGQAVFEWSAERDRVLAKIVQQYVGNWPLIAESFNHALALYGSRAMGSRVCFERWAAIKDEYALDRATVQTGFDEPDFGPRKQQSWASHLSVQPAAAQLSAMQLATHVVAHSEAFKAVSESKQKRDSAPVPAPVPPREIRPLAADQKVPTPAELSKLKAENDRRLQQMFHEQRQATAAAAALAMQQQRALHPHLQVQNIGRQIEVLQAMLASGPPAN</sequence>
<dbReference type="EMBL" id="JANBOI010000027">
    <property type="protein sequence ID" value="KAJ1735434.1"/>
    <property type="molecule type" value="Genomic_DNA"/>
</dbReference>
<dbReference type="PANTHER" id="PTHR46459:SF1">
    <property type="entry name" value="E1A-BINDING PROTEIN P400"/>
    <property type="match status" value="1"/>
</dbReference>
<accession>A0A9W7YBJ6</accession>
<dbReference type="GO" id="GO:0006281">
    <property type="term" value="P:DNA repair"/>
    <property type="evidence" value="ECO:0007669"/>
    <property type="project" value="TreeGrafter"/>
</dbReference>
<reference evidence="9" key="1">
    <citation type="submission" date="2022-07" db="EMBL/GenBank/DDBJ databases">
        <title>Phylogenomic reconstructions and comparative analyses of Kickxellomycotina fungi.</title>
        <authorList>
            <person name="Reynolds N.K."/>
            <person name="Stajich J.E."/>
            <person name="Barry K."/>
            <person name="Grigoriev I.V."/>
            <person name="Crous P."/>
            <person name="Smith M.E."/>
        </authorList>
    </citation>
    <scope>NUCLEOTIDE SEQUENCE</scope>
    <source>
        <strain evidence="9">BCRC 34381</strain>
    </source>
</reference>
<evidence type="ECO:0000256" key="3">
    <source>
        <dbReference type="ARBA" id="ARBA00023242"/>
    </source>
</evidence>
<dbReference type="InterPro" id="IPR001005">
    <property type="entry name" value="SANT/Myb"/>
</dbReference>
<evidence type="ECO:0000256" key="5">
    <source>
        <dbReference type="ARBA" id="ARBA00029670"/>
    </source>
</evidence>
<dbReference type="GO" id="GO:0006325">
    <property type="term" value="P:chromatin organization"/>
    <property type="evidence" value="ECO:0007669"/>
    <property type="project" value="UniProtKB-KW"/>
</dbReference>
<dbReference type="PANTHER" id="PTHR46459">
    <property type="entry name" value="E1A-BINDING PROTEIN P400-RELATED"/>
    <property type="match status" value="1"/>
</dbReference>
<evidence type="ECO:0000313" key="9">
    <source>
        <dbReference type="EMBL" id="KAJ1735434.1"/>
    </source>
</evidence>
<evidence type="ECO:0000256" key="6">
    <source>
        <dbReference type="SAM" id="MobiDB-lite"/>
    </source>
</evidence>
<feature type="region of interest" description="Disordered" evidence="6">
    <location>
        <begin position="727"/>
        <end position="750"/>
    </location>
</feature>
<feature type="compositionally biased region" description="Low complexity" evidence="6">
    <location>
        <begin position="84"/>
        <end position="94"/>
    </location>
</feature>
<organism evidence="9 10">
    <name type="scientific">Coemansia biformis</name>
    <dbReference type="NCBI Taxonomy" id="1286918"/>
    <lineage>
        <taxon>Eukaryota</taxon>
        <taxon>Fungi</taxon>
        <taxon>Fungi incertae sedis</taxon>
        <taxon>Zoopagomycota</taxon>
        <taxon>Kickxellomycotina</taxon>
        <taxon>Kickxellomycetes</taxon>
        <taxon>Kickxellales</taxon>
        <taxon>Kickxellaceae</taxon>
        <taxon>Coemansia</taxon>
    </lineage>
</organism>
<feature type="compositionally biased region" description="Low complexity" evidence="6">
    <location>
        <begin position="106"/>
        <end position="121"/>
    </location>
</feature>
<dbReference type="GO" id="GO:0035267">
    <property type="term" value="C:NuA4 histone acetyltransferase complex"/>
    <property type="evidence" value="ECO:0007669"/>
    <property type="project" value="TreeGrafter"/>
</dbReference>
<feature type="region of interest" description="Disordered" evidence="6">
    <location>
        <begin position="84"/>
        <end position="121"/>
    </location>
</feature>
<dbReference type="Pfam" id="PF13921">
    <property type="entry name" value="Myb_DNA-bind_6"/>
    <property type="match status" value="1"/>
</dbReference>
<gene>
    <name evidence="9" type="primary">EAF1</name>
    <name evidence="9" type="ORF">LPJ61_000557</name>
</gene>
<evidence type="ECO:0000259" key="7">
    <source>
        <dbReference type="PROSITE" id="PS50090"/>
    </source>
</evidence>
<dbReference type="InterPro" id="IPR014012">
    <property type="entry name" value="HSA_dom"/>
</dbReference>
<dbReference type="Proteomes" id="UP001143981">
    <property type="component" value="Unassembled WGS sequence"/>
</dbReference>
<dbReference type="GO" id="GO:0003682">
    <property type="term" value="F:chromatin binding"/>
    <property type="evidence" value="ECO:0007669"/>
    <property type="project" value="TreeGrafter"/>
</dbReference>
<dbReference type="Pfam" id="PF07529">
    <property type="entry name" value="HSA"/>
    <property type="match status" value="1"/>
</dbReference>
<evidence type="ECO:0000259" key="8">
    <source>
        <dbReference type="PROSITE" id="PS51204"/>
    </source>
</evidence>
<keyword evidence="10" id="KW-1185">Reference proteome</keyword>
<dbReference type="PROSITE" id="PS50090">
    <property type="entry name" value="MYB_LIKE"/>
    <property type="match status" value="1"/>
</dbReference>
<dbReference type="OrthoDB" id="5364245at2759"/>
<feature type="domain" description="HSA" evidence="8">
    <location>
        <begin position="247"/>
        <end position="323"/>
    </location>
</feature>
<evidence type="ECO:0000256" key="4">
    <source>
        <dbReference type="ARBA" id="ARBA00025178"/>
    </source>
</evidence>
<dbReference type="GO" id="GO:0005634">
    <property type="term" value="C:nucleus"/>
    <property type="evidence" value="ECO:0007669"/>
    <property type="project" value="UniProtKB-SubCell"/>
</dbReference>
<evidence type="ECO:0000256" key="2">
    <source>
        <dbReference type="ARBA" id="ARBA00022853"/>
    </source>
</evidence>